<keyword evidence="2" id="KW-1185">Reference proteome</keyword>
<evidence type="ECO:0000313" key="1">
    <source>
        <dbReference type="EMBL" id="KAK9529692.1"/>
    </source>
</evidence>
<evidence type="ECO:0000313" key="2">
    <source>
        <dbReference type="Proteomes" id="UP001488805"/>
    </source>
</evidence>
<name>A0AAW1F5Q9_ZOAVI</name>
<gene>
    <name evidence="1" type="ORF">VZT92_013770</name>
</gene>
<protein>
    <submittedName>
        <fullName evidence="1">Uncharacterized protein</fullName>
    </submittedName>
</protein>
<dbReference type="EMBL" id="JBCEZU010000111">
    <property type="protein sequence ID" value="KAK9529692.1"/>
    <property type="molecule type" value="Genomic_DNA"/>
</dbReference>
<organism evidence="1 2">
    <name type="scientific">Zoarces viviparus</name>
    <name type="common">Viviparous eelpout</name>
    <name type="synonym">Blennius viviparus</name>
    <dbReference type="NCBI Taxonomy" id="48416"/>
    <lineage>
        <taxon>Eukaryota</taxon>
        <taxon>Metazoa</taxon>
        <taxon>Chordata</taxon>
        <taxon>Craniata</taxon>
        <taxon>Vertebrata</taxon>
        <taxon>Euteleostomi</taxon>
        <taxon>Actinopterygii</taxon>
        <taxon>Neopterygii</taxon>
        <taxon>Teleostei</taxon>
        <taxon>Neoteleostei</taxon>
        <taxon>Acanthomorphata</taxon>
        <taxon>Eupercaria</taxon>
        <taxon>Perciformes</taxon>
        <taxon>Cottioidei</taxon>
        <taxon>Zoarcales</taxon>
        <taxon>Zoarcidae</taxon>
        <taxon>Zoarcinae</taxon>
        <taxon>Zoarces</taxon>
    </lineage>
</organism>
<sequence>MNAPFDGGVETPAIHSSCAFSEGALTVDNWKFHFCACALHQSAVRAVAAPLHIVALWTKGIDHVTGRTKDSS</sequence>
<reference evidence="1 2" key="1">
    <citation type="journal article" date="2024" name="Genome Biol. Evol.">
        <title>Chromosome-level genome assembly of the viviparous eelpout Zoarces viviparus.</title>
        <authorList>
            <person name="Fuhrmann N."/>
            <person name="Brasseur M.V."/>
            <person name="Bakowski C.E."/>
            <person name="Podsiadlowski L."/>
            <person name="Prost S."/>
            <person name="Krehenwinkel H."/>
            <person name="Mayer C."/>
        </authorList>
    </citation>
    <scope>NUCLEOTIDE SEQUENCE [LARGE SCALE GENOMIC DNA]</scope>
    <source>
        <strain evidence="1">NO-MEL_2022_Ind0_liver</strain>
    </source>
</reference>
<proteinExistence type="predicted"/>
<dbReference type="Proteomes" id="UP001488805">
    <property type="component" value="Unassembled WGS sequence"/>
</dbReference>
<dbReference type="AlphaFoldDB" id="A0AAW1F5Q9"/>
<accession>A0AAW1F5Q9</accession>
<comment type="caution">
    <text evidence="1">The sequence shown here is derived from an EMBL/GenBank/DDBJ whole genome shotgun (WGS) entry which is preliminary data.</text>
</comment>